<reference evidence="20" key="1">
    <citation type="submission" date="2023-03" db="EMBL/GenBank/DDBJ databases">
        <authorList>
            <person name="Julca I."/>
        </authorList>
    </citation>
    <scope>NUCLEOTIDE SEQUENCE</scope>
</reference>
<evidence type="ECO:0000256" key="14">
    <source>
        <dbReference type="ARBA" id="ARBA00052003"/>
    </source>
</evidence>
<dbReference type="GO" id="GO:0004181">
    <property type="term" value="F:metallocarboxypeptidase activity"/>
    <property type="evidence" value="ECO:0007669"/>
    <property type="project" value="UniProtKB-EC"/>
</dbReference>
<dbReference type="EC" id="3.4.17.21" evidence="15"/>
<evidence type="ECO:0000256" key="4">
    <source>
        <dbReference type="ARBA" id="ARBA00022670"/>
    </source>
</evidence>
<feature type="domain" description="Peptidase M28" evidence="19">
    <location>
        <begin position="331"/>
        <end position="518"/>
    </location>
</feature>
<feature type="transmembrane region" description="Helical" evidence="17">
    <location>
        <begin position="9"/>
        <end position="30"/>
    </location>
</feature>
<dbReference type="GO" id="GO:0006508">
    <property type="term" value="P:proteolysis"/>
    <property type="evidence" value="ECO:0007669"/>
    <property type="project" value="UniProtKB-KW"/>
</dbReference>
<sequence length="1044" mass="115125">MPNIIKPNLILLSKFTLPVLLILTLFILTFSNTRHHSATTTSTVTPQRKANHALHFQDVFLSTSSNYTLATYLRHLTLHPHLAGTPPALQTALYVRNHFESLGLETHTSNHTVLLSYPLYSSLTAHFRNGSTVKLPLSEPGLSPGRHVVSPYHAYSPSGSVLGRPVFLNYGRGQDYAELGKNGVEVKGCIGIVRRGGGLSRNDAVEKAAAHGVAAVLMYTEGEEFRGGVERGTVMKGVGDPLSPGWAGVDGGERLKLHDPLVTERFPNVPSMPVSADTAEIILGSMELSRVPKQWREAVKSSRDKFGRAGPGPDLLNFTYMGEKKMATIHNIFVVIRGLEEPDRFVLLGNHRDAWTYGAVDPNSGTSALLDVARRFALMMRLGWSPRRTIILGSWDAEEFGMIGSTEWVEKNLVNLGAKAVAYLNVDCAVQGPGFFARATPQLDDLLIRVTKKVTDPDSNKISIFEKSTVTNEGFSIQRLSGVDSDFAPFLQHAGVPSIDMYYGRDFPVYHTAFDSYEWMANVGDPSFQRHVAVSGVWGLLALHLADDPILPFNYLPYAAQLQEYVNSLSTVLSGDILLHPITLAIQDFRAAATEVVQESKKLLSDKSTVEDAVMKMRMLNDRLMLAERGFLDPEGLCGSAWFKHLIYGPQINGECEFNFFPGIADAISESKWTDKDKYKRQEAIQHEVWRVARAIQRAAVMLEVDRESVLHVLRDCPAAKKIWHRLVPRIVHQSLQPMKLARTKDINSRPPKKLGKKEESSAKPCRRSATTSIPAATPSNTPPTAAPSPSVHSASTTFVQCLNRKVSSASADLNLLESMSCDTVSFEELLGHCYQVYHDNQSHLLSLQQHLISNSAYVPTSVDTDEDQDEEERDSDGYACISSSSLPSSGFPDDPLLDDSLNLNSLGLSDVSLATIASGANGGITVEGQYQFSEKLFPEIREDILDEPLPSKESKLRIDVSRVDYDSLPEQIKRLASWEELLAAVEKMNSSLAKRSADADIFHQDEIPSLGLGDKARSHLLLLIKMNRMAVEPVGGAIYYRVL</sequence>
<keyword evidence="9" id="KW-0735">Signal-anchor</keyword>
<dbReference type="SUPFAM" id="SSF52025">
    <property type="entry name" value="PA domain"/>
    <property type="match status" value="1"/>
</dbReference>
<comment type="cofactor">
    <cofactor evidence="1">
        <name>Zn(2+)</name>
        <dbReference type="ChEBI" id="CHEBI:29105"/>
    </cofactor>
</comment>
<dbReference type="Pfam" id="PF04389">
    <property type="entry name" value="Peptidase_M28"/>
    <property type="match status" value="1"/>
</dbReference>
<evidence type="ECO:0000256" key="17">
    <source>
        <dbReference type="SAM" id="Phobius"/>
    </source>
</evidence>
<comment type="similarity">
    <text evidence="3">Belongs to the peptidase M28 family. M28B subfamily.</text>
</comment>
<keyword evidence="7" id="KW-0378">Hydrolase</keyword>
<keyword evidence="8" id="KW-0862">Zinc</keyword>
<comment type="subcellular location">
    <subcellularLocation>
        <location evidence="2">Endoplasmic reticulum membrane</location>
        <topology evidence="2">Single-pass type II membrane protein</topology>
    </subcellularLocation>
</comment>
<dbReference type="AlphaFoldDB" id="A0AAV1CSA8"/>
<dbReference type="SUPFAM" id="SSF47672">
    <property type="entry name" value="Transferrin receptor-like dimerisation domain"/>
    <property type="match status" value="1"/>
</dbReference>
<protein>
    <recommendedName>
        <fullName evidence="15">glutamate carboxypeptidase II</fullName>
        <ecNumber evidence="15">3.4.17.21</ecNumber>
    </recommendedName>
</protein>
<dbReference type="InterPro" id="IPR036757">
    <property type="entry name" value="TFR-like_dimer_dom_sf"/>
</dbReference>
<evidence type="ECO:0000256" key="13">
    <source>
        <dbReference type="ARBA" id="ARBA00023180"/>
    </source>
</evidence>
<proteinExistence type="inferred from homology"/>
<dbReference type="Gene3D" id="3.40.630.10">
    <property type="entry name" value="Zn peptidases"/>
    <property type="match status" value="1"/>
</dbReference>
<evidence type="ECO:0000259" key="18">
    <source>
        <dbReference type="Pfam" id="PF04253"/>
    </source>
</evidence>
<dbReference type="FunFam" id="3.40.630.10:FF:000164">
    <property type="entry name" value="Os01g0740650 protein"/>
    <property type="match status" value="1"/>
</dbReference>
<dbReference type="Gene3D" id="1.20.930.40">
    <property type="entry name" value="Transferrin receptor-like, dimerisation domain"/>
    <property type="match status" value="1"/>
</dbReference>
<keyword evidence="10 17" id="KW-1133">Transmembrane helix</keyword>
<dbReference type="PANTHER" id="PTHR10404">
    <property type="entry name" value="N-ACETYLATED-ALPHA-LINKED ACIDIC DIPEPTIDASE"/>
    <property type="match status" value="1"/>
</dbReference>
<keyword evidence="6" id="KW-0479">Metal-binding</keyword>
<keyword evidence="5 17" id="KW-0812">Transmembrane</keyword>
<evidence type="ECO:0000256" key="1">
    <source>
        <dbReference type="ARBA" id="ARBA00001947"/>
    </source>
</evidence>
<dbReference type="GO" id="GO:0010075">
    <property type="term" value="P:regulation of meristem growth"/>
    <property type="evidence" value="ECO:0007669"/>
    <property type="project" value="UniProtKB-ARBA"/>
</dbReference>
<dbReference type="InterPro" id="IPR039373">
    <property type="entry name" value="Peptidase_M28B"/>
</dbReference>
<dbReference type="GO" id="GO:0005789">
    <property type="term" value="C:endoplasmic reticulum membrane"/>
    <property type="evidence" value="ECO:0007669"/>
    <property type="project" value="UniProtKB-SubCell"/>
</dbReference>
<evidence type="ECO:0000256" key="11">
    <source>
        <dbReference type="ARBA" id="ARBA00023049"/>
    </source>
</evidence>
<evidence type="ECO:0000256" key="9">
    <source>
        <dbReference type="ARBA" id="ARBA00022968"/>
    </source>
</evidence>
<evidence type="ECO:0000256" key="7">
    <source>
        <dbReference type="ARBA" id="ARBA00022801"/>
    </source>
</evidence>
<evidence type="ECO:0000256" key="5">
    <source>
        <dbReference type="ARBA" id="ARBA00022692"/>
    </source>
</evidence>
<name>A0AAV1CSA8_OLDCO</name>
<evidence type="ECO:0000256" key="6">
    <source>
        <dbReference type="ARBA" id="ARBA00022723"/>
    </source>
</evidence>
<evidence type="ECO:0000259" key="19">
    <source>
        <dbReference type="Pfam" id="PF04389"/>
    </source>
</evidence>
<dbReference type="Proteomes" id="UP001161247">
    <property type="component" value="Chromosome 3"/>
</dbReference>
<organism evidence="20 21">
    <name type="scientific">Oldenlandia corymbosa var. corymbosa</name>
    <dbReference type="NCBI Taxonomy" id="529605"/>
    <lineage>
        <taxon>Eukaryota</taxon>
        <taxon>Viridiplantae</taxon>
        <taxon>Streptophyta</taxon>
        <taxon>Embryophyta</taxon>
        <taxon>Tracheophyta</taxon>
        <taxon>Spermatophyta</taxon>
        <taxon>Magnoliopsida</taxon>
        <taxon>eudicotyledons</taxon>
        <taxon>Gunneridae</taxon>
        <taxon>Pentapetalae</taxon>
        <taxon>asterids</taxon>
        <taxon>lamiids</taxon>
        <taxon>Gentianales</taxon>
        <taxon>Rubiaceae</taxon>
        <taxon>Rubioideae</taxon>
        <taxon>Spermacoceae</taxon>
        <taxon>Hedyotis-Oldenlandia complex</taxon>
        <taxon>Oldenlandia</taxon>
    </lineage>
</organism>
<dbReference type="Gene3D" id="3.50.30.30">
    <property type="match status" value="1"/>
</dbReference>
<evidence type="ECO:0000256" key="15">
    <source>
        <dbReference type="ARBA" id="ARBA00066561"/>
    </source>
</evidence>
<feature type="compositionally biased region" description="Low complexity" evidence="16">
    <location>
        <begin position="769"/>
        <end position="780"/>
    </location>
</feature>
<dbReference type="FunFam" id="1.20.930.40:FF:000001">
    <property type="entry name" value="N-acetylated-alpha-linked acidic dipeptidase 2"/>
    <property type="match status" value="1"/>
</dbReference>
<keyword evidence="13" id="KW-0325">Glycoprotein</keyword>
<evidence type="ECO:0000256" key="8">
    <source>
        <dbReference type="ARBA" id="ARBA00022833"/>
    </source>
</evidence>
<feature type="region of interest" description="Disordered" evidence="16">
    <location>
        <begin position="742"/>
        <end position="793"/>
    </location>
</feature>
<dbReference type="Pfam" id="PF04253">
    <property type="entry name" value="TFR_dimer"/>
    <property type="match status" value="1"/>
</dbReference>
<dbReference type="CDD" id="cd08022">
    <property type="entry name" value="M28_PSMA_like"/>
    <property type="match status" value="1"/>
</dbReference>
<dbReference type="EMBL" id="OX459120">
    <property type="protein sequence ID" value="CAI9097517.1"/>
    <property type="molecule type" value="Genomic_DNA"/>
</dbReference>
<gene>
    <name evidence="20" type="ORF">OLC1_LOCUS7983</name>
</gene>
<evidence type="ECO:0000256" key="16">
    <source>
        <dbReference type="SAM" id="MobiDB-lite"/>
    </source>
</evidence>
<evidence type="ECO:0000256" key="10">
    <source>
        <dbReference type="ARBA" id="ARBA00022989"/>
    </source>
</evidence>
<evidence type="ECO:0000313" key="20">
    <source>
        <dbReference type="EMBL" id="CAI9097517.1"/>
    </source>
</evidence>
<dbReference type="InterPro" id="IPR046450">
    <property type="entry name" value="PA_dom_sf"/>
</dbReference>
<comment type="catalytic activity">
    <reaction evidence="14">
        <text>Release of an unsubstituted, C-terminal glutamyl residue, typically from Ac-Asp-Glu or folylpoly-gamma-glutamates.</text>
        <dbReference type="EC" id="3.4.17.21"/>
    </reaction>
</comment>
<evidence type="ECO:0000256" key="12">
    <source>
        <dbReference type="ARBA" id="ARBA00023136"/>
    </source>
</evidence>
<dbReference type="InterPro" id="IPR007365">
    <property type="entry name" value="TFR-like_dimer_dom"/>
</dbReference>
<evidence type="ECO:0000313" key="21">
    <source>
        <dbReference type="Proteomes" id="UP001161247"/>
    </source>
</evidence>
<dbReference type="PANTHER" id="PTHR10404:SF75">
    <property type="entry name" value="GLUTAMATE CARBOXYPEPTIDASE AMP1-RELATED"/>
    <property type="match status" value="1"/>
</dbReference>
<evidence type="ECO:0000256" key="2">
    <source>
        <dbReference type="ARBA" id="ARBA00004648"/>
    </source>
</evidence>
<keyword evidence="4" id="KW-0645">Protease</keyword>
<evidence type="ECO:0000256" key="3">
    <source>
        <dbReference type="ARBA" id="ARBA00005634"/>
    </source>
</evidence>
<keyword evidence="11" id="KW-0482">Metalloprotease</keyword>
<feature type="domain" description="Transferrin receptor-like dimerisation" evidence="18">
    <location>
        <begin position="579"/>
        <end position="703"/>
    </location>
</feature>
<accession>A0AAV1CSA8</accession>
<keyword evidence="12 17" id="KW-0472">Membrane</keyword>
<dbReference type="GO" id="GO:0046872">
    <property type="term" value="F:metal ion binding"/>
    <property type="evidence" value="ECO:0007669"/>
    <property type="project" value="UniProtKB-KW"/>
</dbReference>
<dbReference type="SUPFAM" id="SSF53187">
    <property type="entry name" value="Zn-dependent exopeptidases"/>
    <property type="match status" value="1"/>
</dbReference>
<dbReference type="InterPro" id="IPR007484">
    <property type="entry name" value="Peptidase_M28"/>
</dbReference>
<keyword evidence="21" id="KW-1185">Reference proteome</keyword>